<dbReference type="EMBL" id="AYSA01000339">
    <property type="protein sequence ID" value="ESZ93116.1"/>
    <property type="molecule type" value="Genomic_DNA"/>
</dbReference>
<organism evidence="1 2">
    <name type="scientific">Sclerotinia borealis (strain F-4128)</name>
    <dbReference type="NCBI Taxonomy" id="1432307"/>
    <lineage>
        <taxon>Eukaryota</taxon>
        <taxon>Fungi</taxon>
        <taxon>Dikarya</taxon>
        <taxon>Ascomycota</taxon>
        <taxon>Pezizomycotina</taxon>
        <taxon>Leotiomycetes</taxon>
        <taxon>Helotiales</taxon>
        <taxon>Sclerotiniaceae</taxon>
        <taxon>Sclerotinia</taxon>
    </lineage>
</organism>
<evidence type="ECO:0000313" key="1">
    <source>
        <dbReference type="EMBL" id="ESZ93116.1"/>
    </source>
</evidence>
<proteinExistence type="predicted"/>
<comment type="caution">
    <text evidence="1">The sequence shown here is derived from an EMBL/GenBank/DDBJ whole genome shotgun (WGS) entry which is preliminary data.</text>
</comment>
<dbReference type="AlphaFoldDB" id="W9CB87"/>
<accession>W9CB87</accession>
<keyword evidence="2" id="KW-1185">Reference proteome</keyword>
<dbReference type="Proteomes" id="UP000019487">
    <property type="component" value="Unassembled WGS sequence"/>
</dbReference>
<sequence>MVSKKKRIPTPNFIESYQRKILLGITELNTKMQTLTLEERIDYLSNAHSSLIFRIDQVRVYIEQLGVSGRAQYLASMKVMEQDMLRNIILVRNLLDHFWLLRNALHSSMPLASADEIEALKEELRLD</sequence>
<name>W9CB87_SCLBF</name>
<dbReference type="OrthoDB" id="3537865at2759"/>
<gene>
    <name evidence="1" type="ORF">SBOR_6488</name>
</gene>
<dbReference type="HOGENOM" id="CLU_1971796_0_0_1"/>
<reference evidence="1 2" key="1">
    <citation type="journal article" date="2014" name="Genome Announc.">
        <title>Draft genome sequence of Sclerotinia borealis, a psychrophilic plant pathogenic fungus.</title>
        <authorList>
            <person name="Mardanov A.V."/>
            <person name="Beletsky A.V."/>
            <person name="Kadnikov V.V."/>
            <person name="Ignatov A.N."/>
            <person name="Ravin N.V."/>
        </authorList>
    </citation>
    <scope>NUCLEOTIDE SEQUENCE [LARGE SCALE GENOMIC DNA]</scope>
    <source>
        <strain evidence="2">F-4157</strain>
    </source>
</reference>
<protein>
    <submittedName>
        <fullName evidence="1">Uncharacterized protein</fullName>
    </submittedName>
</protein>
<evidence type="ECO:0000313" key="2">
    <source>
        <dbReference type="Proteomes" id="UP000019487"/>
    </source>
</evidence>